<feature type="domain" description="HD/PDEase" evidence="1">
    <location>
        <begin position="29"/>
        <end position="150"/>
    </location>
</feature>
<reference evidence="2" key="1">
    <citation type="submission" date="2020-10" db="EMBL/GenBank/DDBJ databases">
        <authorList>
            <person name="Gilroy R."/>
        </authorList>
    </citation>
    <scope>NUCLEOTIDE SEQUENCE</scope>
    <source>
        <strain evidence="2">13361</strain>
    </source>
</reference>
<dbReference type="EMBL" id="DVFK01000024">
    <property type="protein sequence ID" value="HIQ67255.1"/>
    <property type="molecule type" value="Genomic_DNA"/>
</dbReference>
<dbReference type="Proteomes" id="UP000886796">
    <property type="component" value="Unassembled WGS sequence"/>
</dbReference>
<evidence type="ECO:0000313" key="2">
    <source>
        <dbReference type="EMBL" id="HIQ67255.1"/>
    </source>
</evidence>
<dbReference type="AlphaFoldDB" id="A0A9D0Z1I9"/>
<dbReference type="CDD" id="cd00077">
    <property type="entry name" value="HDc"/>
    <property type="match status" value="1"/>
</dbReference>
<protein>
    <submittedName>
        <fullName evidence="2">HD domain-containing protein</fullName>
    </submittedName>
</protein>
<dbReference type="NCBIfam" id="TIGR00277">
    <property type="entry name" value="HDIG"/>
    <property type="match status" value="1"/>
</dbReference>
<dbReference type="Pfam" id="PF01966">
    <property type="entry name" value="HD"/>
    <property type="match status" value="1"/>
</dbReference>
<dbReference type="SMART" id="SM00471">
    <property type="entry name" value="HDc"/>
    <property type="match status" value="1"/>
</dbReference>
<accession>A0A9D0Z1I9</accession>
<proteinExistence type="predicted"/>
<dbReference type="InterPro" id="IPR006674">
    <property type="entry name" value="HD_domain"/>
</dbReference>
<comment type="caution">
    <text evidence="2">The sequence shown here is derived from an EMBL/GenBank/DDBJ whole genome shotgun (WGS) entry which is preliminary data.</text>
</comment>
<dbReference type="InterPro" id="IPR006675">
    <property type="entry name" value="HDIG_dom"/>
</dbReference>
<dbReference type="SUPFAM" id="SSF109604">
    <property type="entry name" value="HD-domain/PDEase-like"/>
    <property type="match status" value="1"/>
</dbReference>
<organism evidence="2 3">
    <name type="scientific">Candidatus Faecousia excrementigallinarum</name>
    <dbReference type="NCBI Taxonomy" id="2840806"/>
    <lineage>
        <taxon>Bacteria</taxon>
        <taxon>Bacillati</taxon>
        <taxon>Bacillota</taxon>
        <taxon>Clostridia</taxon>
        <taxon>Eubacteriales</taxon>
        <taxon>Oscillospiraceae</taxon>
        <taxon>Faecousia</taxon>
    </lineage>
</organism>
<evidence type="ECO:0000259" key="1">
    <source>
        <dbReference type="SMART" id="SM00471"/>
    </source>
</evidence>
<reference evidence="2" key="2">
    <citation type="journal article" date="2021" name="PeerJ">
        <title>Extensive microbial diversity within the chicken gut microbiome revealed by metagenomics and culture.</title>
        <authorList>
            <person name="Gilroy R."/>
            <person name="Ravi A."/>
            <person name="Getino M."/>
            <person name="Pursley I."/>
            <person name="Horton D.L."/>
            <person name="Alikhan N.F."/>
            <person name="Baker D."/>
            <person name="Gharbi K."/>
            <person name="Hall N."/>
            <person name="Watson M."/>
            <person name="Adriaenssens E.M."/>
            <person name="Foster-Nyarko E."/>
            <person name="Jarju S."/>
            <person name="Secka A."/>
            <person name="Antonio M."/>
            <person name="Oren A."/>
            <person name="Chaudhuri R.R."/>
            <person name="La Ragione R."/>
            <person name="Hildebrand F."/>
            <person name="Pallen M.J."/>
        </authorList>
    </citation>
    <scope>NUCLEOTIDE SEQUENCE</scope>
    <source>
        <strain evidence="2">13361</strain>
    </source>
</reference>
<dbReference type="InterPro" id="IPR003607">
    <property type="entry name" value="HD/PDEase_dom"/>
</dbReference>
<evidence type="ECO:0000313" key="3">
    <source>
        <dbReference type="Proteomes" id="UP000886796"/>
    </source>
</evidence>
<dbReference type="Gene3D" id="1.10.3210.10">
    <property type="entry name" value="Hypothetical protein af1432"/>
    <property type="match status" value="1"/>
</dbReference>
<sequence>MNSKWIEKTESFLKRTFAGSAYLSAHPEDRDYRLEHSYRVANIAKTIAEAEGFPAVYATIGGLLHDIAYCEEMNGEADWRNHGRRSAAIARPFLESLGLPPEGIRDICYGIAIHVDDEADFPGERTPFCETIGDADNIDRFDAYRIYETLQYMEFSKMKLSQKKEVVTATLEKMQRLKQLKLATPTANRLWQQRLSDYAAFYQKLRAQLDNSSGIQE</sequence>
<name>A0A9D0Z1I9_9FIRM</name>
<gene>
    <name evidence="2" type="ORF">IAB74_01930</name>
</gene>